<feature type="compositionally biased region" description="Basic and acidic residues" evidence="4">
    <location>
        <begin position="44"/>
        <end position="55"/>
    </location>
</feature>
<dbReference type="GO" id="GO:0005856">
    <property type="term" value="C:cytoskeleton"/>
    <property type="evidence" value="ECO:0007669"/>
    <property type="project" value="UniProtKB-SubCell"/>
</dbReference>
<gene>
    <name evidence="5" type="ORF">MYCIT1_LOCUS25394</name>
</gene>
<organism evidence="5 6">
    <name type="scientific">Mycena citricolor</name>
    <dbReference type="NCBI Taxonomy" id="2018698"/>
    <lineage>
        <taxon>Eukaryota</taxon>
        <taxon>Fungi</taxon>
        <taxon>Dikarya</taxon>
        <taxon>Basidiomycota</taxon>
        <taxon>Agaricomycotina</taxon>
        <taxon>Agaricomycetes</taxon>
        <taxon>Agaricomycetidae</taxon>
        <taxon>Agaricales</taxon>
        <taxon>Marasmiineae</taxon>
        <taxon>Mycenaceae</taxon>
        <taxon>Mycena</taxon>
    </lineage>
</organism>
<comment type="subcellular location">
    <subcellularLocation>
        <location evidence="1">Cytoplasm</location>
        <location evidence="1">Cytoskeleton</location>
    </subcellularLocation>
</comment>
<accession>A0AAD2Q550</accession>
<evidence type="ECO:0000256" key="1">
    <source>
        <dbReference type="ARBA" id="ARBA00004245"/>
    </source>
</evidence>
<comment type="caution">
    <text evidence="5">The sequence shown here is derived from an EMBL/GenBank/DDBJ whole genome shotgun (WGS) entry which is preliminary data.</text>
</comment>
<protein>
    <submittedName>
        <fullName evidence="5">Uncharacterized protein</fullName>
    </submittedName>
</protein>
<keyword evidence="3" id="KW-0206">Cytoskeleton</keyword>
<keyword evidence="2" id="KW-0963">Cytoplasm</keyword>
<sequence>RRRQTASAVPAGRPVVASSVSGGVVARHVPSVSVTPGLGLGAQAERERELKEQQRDGPSAALLDKVRALDALPRVGALRTLDLRGNDLRTGITYLAQVLKRNRTLKVLNLAENKLDVACLVSLAEALKYNSSLETLDLSKNPCSGPGLEGVRHPIHFGIVDLI</sequence>
<proteinExistence type="predicted"/>
<dbReference type="InterPro" id="IPR052410">
    <property type="entry name" value="DRC5"/>
</dbReference>
<evidence type="ECO:0000256" key="4">
    <source>
        <dbReference type="SAM" id="MobiDB-lite"/>
    </source>
</evidence>
<dbReference type="InterPro" id="IPR032675">
    <property type="entry name" value="LRR_dom_sf"/>
</dbReference>
<dbReference type="SUPFAM" id="SSF52047">
    <property type="entry name" value="RNI-like"/>
    <property type="match status" value="1"/>
</dbReference>
<feature type="region of interest" description="Disordered" evidence="4">
    <location>
        <begin position="37"/>
        <end position="57"/>
    </location>
</feature>
<evidence type="ECO:0000256" key="3">
    <source>
        <dbReference type="ARBA" id="ARBA00023212"/>
    </source>
</evidence>
<name>A0AAD2Q550_9AGAR</name>
<evidence type="ECO:0000256" key="2">
    <source>
        <dbReference type="ARBA" id="ARBA00022490"/>
    </source>
</evidence>
<dbReference type="EMBL" id="CAVNYO010000413">
    <property type="protein sequence ID" value="CAK5276820.1"/>
    <property type="molecule type" value="Genomic_DNA"/>
</dbReference>
<evidence type="ECO:0000313" key="6">
    <source>
        <dbReference type="Proteomes" id="UP001295794"/>
    </source>
</evidence>
<dbReference type="Proteomes" id="UP001295794">
    <property type="component" value="Unassembled WGS sequence"/>
</dbReference>
<dbReference type="AlphaFoldDB" id="A0AAD2Q550"/>
<dbReference type="PANTHER" id="PTHR24107:SF2">
    <property type="entry name" value="NLR FAMILY CARD DOMAIN CONTAINING 3"/>
    <property type="match status" value="1"/>
</dbReference>
<dbReference type="PANTHER" id="PTHR24107">
    <property type="entry name" value="YNEIN REGULATORY COMPLEX SUBUNIT 5"/>
    <property type="match status" value="1"/>
</dbReference>
<feature type="non-terminal residue" evidence="5">
    <location>
        <position position="163"/>
    </location>
</feature>
<dbReference type="SMART" id="SM00368">
    <property type="entry name" value="LRR_RI"/>
    <property type="match status" value="3"/>
</dbReference>
<evidence type="ECO:0000313" key="5">
    <source>
        <dbReference type="EMBL" id="CAK5276820.1"/>
    </source>
</evidence>
<dbReference type="Pfam" id="PF13516">
    <property type="entry name" value="LRR_6"/>
    <property type="match status" value="2"/>
</dbReference>
<dbReference type="InterPro" id="IPR001611">
    <property type="entry name" value="Leu-rich_rpt"/>
</dbReference>
<keyword evidence="6" id="KW-1185">Reference proteome</keyword>
<reference evidence="5" key="1">
    <citation type="submission" date="2023-11" db="EMBL/GenBank/DDBJ databases">
        <authorList>
            <person name="De Vega J J."/>
            <person name="De Vega J J."/>
        </authorList>
    </citation>
    <scope>NUCLEOTIDE SEQUENCE</scope>
</reference>
<dbReference type="Gene3D" id="3.80.10.10">
    <property type="entry name" value="Ribonuclease Inhibitor"/>
    <property type="match status" value="1"/>
</dbReference>